<dbReference type="AlphaFoldDB" id="A0A0W0SDF1"/>
<dbReference type="Proteomes" id="UP000054742">
    <property type="component" value="Unassembled WGS sequence"/>
</dbReference>
<dbReference type="Pfam" id="PF13682">
    <property type="entry name" value="CZB"/>
    <property type="match status" value="1"/>
</dbReference>
<dbReference type="Pfam" id="PF00990">
    <property type="entry name" value="GGDEF"/>
    <property type="match status" value="1"/>
</dbReference>
<dbReference type="Gene3D" id="1.20.120.30">
    <property type="entry name" value="Aspartate receptor, ligand-binding domain"/>
    <property type="match status" value="1"/>
</dbReference>
<dbReference type="CDD" id="cd01949">
    <property type="entry name" value="GGDEF"/>
    <property type="match status" value="1"/>
</dbReference>
<dbReference type="NCBIfam" id="TIGR00254">
    <property type="entry name" value="GGDEF"/>
    <property type="match status" value="1"/>
</dbReference>
<sequence>MQMESFSREEIQDILSQLEQANYTHQQWYTSVIRSLICRLSPNKHDVRAHPHRECLFGQWYYEMAPDKLKGNPGFVALGVEHEKMHQLAAKLLLSITTNSPITPYDYDAFANSLERVRLELAVLQRELGDLLYNHDALTGAISRINMLPMLREQQALVKRKVQLCSIAMADLDHFKAINDLYGHAAGDIVLTTISRFIMENIRPYDKFFRIGGEEFLICFQNANTDLAFEIVERLRVGIATMQIPAKKELIKITVSFGITSIEADIPVEQAIELADKALYKAKNEGRNNTKIISLSHVQKK</sequence>
<dbReference type="SMART" id="SM00267">
    <property type="entry name" value="GGDEF"/>
    <property type="match status" value="1"/>
</dbReference>
<comment type="caution">
    <text evidence="6">The sequence shown here is derived from an EMBL/GenBank/DDBJ whole genome shotgun (WGS) entry which is preliminary data.</text>
</comment>
<evidence type="ECO:0000256" key="2">
    <source>
        <dbReference type="ARBA" id="ARBA00012528"/>
    </source>
</evidence>
<gene>
    <name evidence="6" type="ORF">Lbru_2027</name>
</gene>
<name>A0A0W0SDF1_9GAMM</name>
<organism evidence="6 7">
    <name type="scientific">Legionella brunensis</name>
    <dbReference type="NCBI Taxonomy" id="29422"/>
    <lineage>
        <taxon>Bacteria</taxon>
        <taxon>Pseudomonadati</taxon>
        <taxon>Pseudomonadota</taxon>
        <taxon>Gammaproteobacteria</taxon>
        <taxon>Legionellales</taxon>
        <taxon>Legionellaceae</taxon>
        <taxon>Legionella</taxon>
    </lineage>
</organism>
<dbReference type="RefSeq" id="WP_083500893.1">
    <property type="nucleotide sequence ID" value="NZ_CAAAHU010000005.1"/>
</dbReference>
<evidence type="ECO:0000313" key="6">
    <source>
        <dbReference type="EMBL" id="KTC81507.1"/>
    </source>
</evidence>
<evidence type="ECO:0000256" key="4">
    <source>
        <dbReference type="SAM" id="Coils"/>
    </source>
</evidence>
<evidence type="ECO:0000256" key="3">
    <source>
        <dbReference type="ARBA" id="ARBA00034247"/>
    </source>
</evidence>
<dbReference type="OrthoDB" id="9803824at2"/>
<dbReference type="PANTHER" id="PTHR45138:SF9">
    <property type="entry name" value="DIGUANYLATE CYCLASE DGCM-RELATED"/>
    <property type="match status" value="1"/>
</dbReference>
<dbReference type="PROSITE" id="PS50887">
    <property type="entry name" value="GGDEF"/>
    <property type="match status" value="1"/>
</dbReference>
<dbReference type="InterPro" id="IPR029787">
    <property type="entry name" value="Nucleotide_cyclase"/>
</dbReference>
<feature type="domain" description="GGDEF" evidence="5">
    <location>
        <begin position="163"/>
        <end position="295"/>
    </location>
</feature>
<dbReference type="InterPro" id="IPR025991">
    <property type="entry name" value="Chemoreceptor_zinc-bind_dom"/>
</dbReference>
<keyword evidence="7" id="KW-1185">Reference proteome</keyword>
<dbReference type="PATRIC" id="fig|29422.6.peg.2161"/>
<dbReference type="GO" id="GO:0052621">
    <property type="term" value="F:diguanylate cyclase activity"/>
    <property type="evidence" value="ECO:0007669"/>
    <property type="project" value="UniProtKB-EC"/>
</dbReference>
<reference evidence="6 7" key="1">
    <citation type="submission" date="2015-11" db="EMBL/GenBank/DDBJ databases">
        <title>Genomic analysis of 38 Legionella species identifies large and diverse effector repertoires.</title>
        <authorList>
            <person name="Burstein D."/>
            <person name="Amaro F."/>
            <person name="Zusman T."/>
            <person name="Lifshitz Z."/>
            <person name="Cohen O."/>
            <person name="Gilbert J.A."/>
            <person name="Pupko T."/>
            <person name="Shuman H.A."/>
            <person name="Segal G."/>
        </authorList>
    </citation>
    <scope>NUCLEOTIDE SEQUENCE [LARGE SCALE GENOMIC DNA]</scope>
    <source>
        <strain evidence="6 7">ATCC 43878</strain>
    </source>
</reference>
<dbReference type="STRING" id="29422.Lbru_2027"/>
<comment type="cofactor">
    <cofactor evidence="1">
        <name>Mg(2+)</name>
        <dbReference type="ChEBI" id="CHEBI:18420"/>
    </cofactor>
</comment>
<dbReference type="NCBIfam" id="NF007380">
    <property type="entry name" value="PRK09894.1"/>
    <property type="match status" value="1"/>
</dbReference>
<dbReference type="InterPro" id="IPR050469">
    <property type="entry name" value="Diguanylate_Cyclase"/>
</dbReference>
<accession>A0A0W0SDF1</accession>
<feature type="coiled-coil region" evidence="4">
    <location>
        <begin position="107"/>
        <end position="134"/>
    </location>
</feature>
<keyword evidence="4" id="KW-0175">Coiled coil</keyword>
<dbReference type="FunFam" id="3.30.70.270:FF:000001">
    <property type="entry name" value="Diguanylate cyclase domain protein"/>
    <property type="match status" value="1"/>
</dbReference>
<dbReference type="EC" id="2.7.7.65" evidence="2"/>
<dbReference type="Gene3D" id="3.30.70.270">
    <property type="match status" value="1"/>
</dbReference>
<dbReference type="PANTHER" id="PTHR45138">
    <property type="entry name" value="REGULATORY COMPONENTS OF SENSORY TRANSDUCTION SYSTEM"/>
    <property type="match status" value="1"/>
</dbReference>
<dbReference type="InterPro" id="IPR043128">
    <property type="entry name" value="Rev_trsase/Diguanyl_cyclase"/>
</dbReference>
<evidence type="ECO:0000313" key="7">
    <source>
        <dbReference type="Proteomes" id="UP000054742"/>
    </source>
</evidence>
<dbReference type="SUPFAM" id="SSF55073">
    <property type="entry name" value="Nucleotide cyclase"/>
    <property type="match status" value="1"/>
</dbReference>
<proteinExistence type="predicted"/>
<comment type="catalytic activity">
    <reaction evidence="3">
        <text>2 GTP = 3',3'-c-di-GMP + 2 diphosphate</text>
        <dbReference type="Rhea" id="RHEA:24898"/>
        <dbReference type="ChEBI" id="CHEBI:33019"/>
        <dbReference type="ChEBI" id="CHEBI:37565"/>
        <dbReference type="ChEBI" id="CHEBI:58805"/>
        <dbReference type="EC" id="2.7.7.65"/>
    </reaction>
</comment>
<evidence type="ECO:0000256" key="1">
    <source>
        <dbReference type="ARBA" id="ARBA00001946"/>
    </source>
</evidence>
<evidence type="ECO:0000259" key="5">
    <source>
        <dbReference type="PROSITE" id="PS50887"/>
    </source>
</evidence>
<protein>
    <recommendedName>
        <fullName evidence="2">diguanylate cyclase</fullName>
        <ecNumber evidence="2">2.7.7.65</ecNumber>
    </recommendedName>
</protein>
<dbReference type="InterPro" id="IPR000160">
    <property type="entry name" value="GGDEF_dom"/>
</dbReference>
<dbReference type="EMBL" id="LNXV01000029">
    <property type="protein sequence ID" value="KTC81507.1"/>
    <property type="molecule type" value="Genomic_DNA"/>
</dbReference>